<organism evidence="1 2">
    <name type="scientific">Phascolomyces articulosus</name>
    <dbReference type="NCBI Taxonomy" id="60185"/>
    <lineage>
        <taxon>Eukaryota</taxon>
        <taxon>Fungi</taxon>
        <taxon>Fungi incertae sedis</taxon>
        <taxon>Mucoromycota</taxon>
        <taxon>Mucoromycotina</taxon>
        <taxon>Mucoromycetes</taxon>
        <taxon>Mucorales</taxon>
        <taxon>Lichtheimiaceae</taxon>
        <taxon>Phascolomyces</taxon>
    </lineage>
</organism>
<protein>
    <recommendedName>
        <fullName evidence="3">NADP-dependent oxidoreductase domain-containing protein</fullName>
    </recommendedName>
</protein>
<gene>
    <name evidence="1" type="ORF">BDA99DRAFT_564555</name>
</gene>
<reference evidence="1" key="2">
    <citation type="submission" date="2023-02" db="EMBL/GenBank/DDBJ databases">
        <authorList>
            <consortium name="DOE Joint Genome Institute"/>
            <person name="Mondo S.J."/>
            <person name="Chang Y."/>
            <person name="Wang Y."/>
            <person name="Ahrendt S."/>
            <person name="Andreopoulos W."/>
            <person name="Barry K."/>
            <person name="Beard J."/>
            <person name="Benny G.L."/>
            <person name="Blankenship S."/>
            <person name="Bonito G."/>
            <person name="Cuomo C."/>
            <person name="Desiro A."/>
            <person name="Gervers K.A."/>
            <person name="Hundley H."/>
            <person name="Kuo A."/>
            <person name="LaButti K."/>
            <person name="Lang B.F."/>
            <person name="Lipzen A."/>
            <person name="O'Donnell K."/>
            <person name="Pangilinan J."/>
            <person name="Reynolds N."/>
            <person name="Sandor L."/>
            <person name="Smith M.W."/>
            <person name="Tsang A."/>
            <person name="Grigoriev I.V."/>
            <person name="Stajich J.E."/>
            <person name="Spatafora J.W."/>
        </authorList>
    </citation>
    <scope>NUCLEOTIDE SEQUENCE</scope>
    <source>
        <strain evidence="1">RSA 2281</strain>
    </source>
</reference>
<dbReference type="AlphaFoldDB" id="A0AAD5PAM0"/>
<accession>A0AAD5PAM0</accession>
<name>A0AAD5PAM0_9FUNG</name>
<evidence type="ECO:0000313" key="1">
    <source>
        <dbReference type="EMBL" id="KAI9249207.1"/>
    </source>
</evidence>
<sequence>MRKCAPIPAVDLDTWQSPPAQAEIAKKYNATPAQILISWGVQRGTSVIPKSVTLLSLIIPASWDRTEFIFDEDDA</sequence>
<dbReference type="Gene3D" id="3.20.20.100">
    <property type="entry name" value="NADP-dependent oxidoreductase domain"/>
    <property type="match status" value="1"/>
</dbReference>
<dbReference type="EMBL" id="JAIXMP010000036">
    <property type="protein sequence ID" value="KAI9249207.1"/>
    <property type="molecule type" value="Genomic_DNA"/>
</dbReference>
<dbReference type="SUPFAM" id="SSF51430">
    <property type="entry name" value="NAD(P)-linked oxidoreductase"/>
    <property type="match status" value="1"/>
</dbReference>
<evidence type="ECO:0000313" key="2">
    <source>
        <dbReference type="Proteomes" id="UP001209540"/>
    </source>
</evidence>
<keyword evidence="2" id="KW-1185">Reference proteome</keyword>
<dbReference type="InterPro" id="IPR036812">
    <property type="entry name" value="NAD(P)_OxRdtase_dom_sf"/>
</dbReference>
<reference evidence="1" key="1">
    <citation type="journal article" date="2022" name="IScience">
        <title>Evolution of zygomycete secretomes and the origins of terrestrial fungal ecologies.</title>
        <authorList>
            <person name="Chang Y."/>
            <person name="Wang Y."/>
            <person name="Mondo S."/>
            <person name="Ahrendt S."/>
            <person name="Andreopoulos W."/>
            <person name="Barry K."/>
            <person name="Beard J."/>
            <person name="Benny G.L."/>
            <person name="Blankenship S."/>
            <person name="Bonito G."/>
            <person name="Cuomo C."/>
            <person name="Desiro A."/>
            <person name="Gervers K.A."/>
            <person name="Hundley H."/>
            <person name="Kuo A."/>
            <person name="LaButti K."/>
            <person name="Lang B.F."/>
            <person name="Lipzen A."/>
            <person name="O'Donnell K."/>
            <person name="Pangilinan J."/>
            <person name="Reynolds N."/>
            <person name="Sandor L."/>
            <person name="Smith M.E."/>
            <person name="Tsang A."/>
            <person name="Grigoriev I.V."/>
            <person name="Stajich J.E."/>
            <person name="Spatafora J.W."/>
        </authorList>
    </citation>
    <scope>NUCLEOTIDE SEQUENCE</scope>
    <source>
        <strain evidence="1">RSA 2281</strain>
    </source>
</reference>
<proteinExistence type="predicted"/>
<comment type="caution">
    <text evidence="1">The sequence shown here is derived from an EMBL/GenBank/DDBJ whole genome shotgun (WGS) entry which is preliminary data.</text>
</comment>
<dbReference type="Proteomes" id="UP001209540">
    <property type="component" value="Unassembled WGS sequence"/>
</dbReference>
<evidence type="ECO:0008006" key="3">
    <source>
        <dbReference type="Google" id="ProtNLM"/>
    </source>
</evidence>